<dbReference type="EMBL" id="MFGX01000018">
    <property type="protein sequence ID" value="OGF57144.1"/>
    <property type="molecule type" value="Genomic_DNA"/>
</dbReference>
<evidence type="ECO:0000313" key="4">
    <source>
        <dbReference type="Proteomes" id="UP000179157"/>
    </source>
</evidence>
<dbReference type="GO" id="GO:0016491">
    <property type="term" value="F:oxidoreductase activity"/>
    <property type="evidence" value="ECO:0007669"/>
    <property type="project" value="UniProtKB-KW"/>
</dbReference>
<dbReference type="PANTHER" id="PTHR42947">
    <property type="entry name" value="COB--COM HETERODISULFIDE REDUCTASE SUBUNIT B 1"/>
    <property type="match status" value="1"/>
</dbReference>
<sequence length="299" mass="33240">MKYLYYPGCSLKGTNRHYEESVLAVFKALDVDLEELADWNCCGATAYMAVDEMKAFALAARNLALAEQQGNSTAATLMAPCSGCYLVLSKTQHYLQEYSEVSHTIDHALKAARLSYSRQVQIRHPLDLLVNELGLQAIASKVQRPLQGLKVACYYGCQIVRPYAAFDDQVNPTSMDHLMKSLGADTVDWPLKTRCCGGSLMGTVPDVGLPLSYILLKEAQKRGADVVATVCPLCQFNLECYQDKMSEQFKEHLELPVVYFTQLMGVALGIPERQLGLQRLFIPLEPVLAKREGGRHVRV</sequence>
<reference evidence="3 4" key="1">
    <citation type="journal article" date="2016" name="Nat. Commun.">
        <title>Thousands of microbial genomes shed light on interconnected biogeochemical processes in an aquifer system.</title>
        <authorList>
            <person name="Anantharaman K."/>
            <person name="Brown C.T."/>
            <person name="Hug L.A."/>
            <person name="Sharon I."/>
            <person name="Castelle C.J."/>
            <person name="Probst A.J."/>
            <person name="Thomas B.C."/>
            <person name="Singh A."/>
            <person name="Wilkins M.J."/>
            <person name="Karaoz U."/>
            <person name="Brodie E.L."/>
            <person name="Williams K.H."/>
            <person name="Hubbard S.S."/>
            <person name="Banfield J.F."/>
        </authorList>
    </citation>
    <scope>NUCLEOTIDE SEQUENCE [LARGE SCALE GENOMIC DNA]</scope>
    <source>
        <strain evidence="4">RBG_16_55_9</strain>
    </source>
</reference>
<dbReference type="InterPro" id="IPR051278">
    <property type="entry name" value="HdrB/HdrD_reductase"/>
</dbReference>
<name>A0A1F5V143_FRAXR</name>
<evidence type="ECO:0000313" key="3">
    <source>
        <dbReference type="EMBL" id="OGF57144.1"/>
    </source>
</evidence>
<keyword evidence="1" id="KW-0560">Oxidoreductase</keyword>
<protein>
    <submittedName>
        <fullName evidence="3">Disulfide reductase</fullName>
    </submittedName>
</protein>
<dbReference type="PANTHER" id="PTHR42947:SF1">
    <property type="entry name" value="COB--COM HETERODISULFIDE REDUCTASE SUBUNIT B 1"/>
    <property type="match status" value="1"/>
</dbReference>
<comment type="caution">
    <text evidence="3">The sequence shown here is derived from an EMBL/GenBank/DDBJ whole genome shotgun (WGS) entry which is preliminary data.</text>
</comment>
<accession>A0A1F5V143</accession>
<evidence type="ECO:0000256" key="1">
    <source>
        <dbReference type="ARBA" id="ARBA00023002"/>
    </source>
</evidence>
<evidence type="ECO:0000259" key="2">
    <source>
        <dbReference type="Pfam" id="PF02754"/>
    </source>
</evidence>
<dbReference type="Pfam" id="PF02754">
    <property type="entry name" value="CCG"/>
    <property type="match status" value="2"/>
</dbReference>
<dbReference type="Gene3D" id="1.20.1050.140">
    <property type="match status" value="1"/>
</dbReference>
<feature type="domain" description="Cysteine-rich" evidence="2">
    <location>
        <begin position="151"/>
        <end position="238"/>
    </location>
</feature>
<proteinExistence type="predicted"/>
<dbReference type="Proteomes" id="UP000179157">
    <property type="component" value="Unassembled WGS sequence"/>
</dbReference>
<gene>
    <name evidence="3" type="ORF">A2Z21_09890</name>
</gene>
<organism evidence="3 4">
    <name type="scientific">Fraserbacteria sp. (strain RBG_16_55_9)</name>
    <dbReference type="NCBI Taxonomy" id="1817864"/>
    <lineage>
        <taxon>Bacteria</taxon>
        <taxon>Candidatus Fraseribacteriota</taxon>
    </lineage>
</organism>
<dbReference type="InterPro" id="IPR004017">
    <property type="entry name" value="Cys_rich_dom"/>
</dbReference>
<dbReference type="STRING" id="1817864.A2Z21_09890"/>
<dbReference type="AlphaFoldDB" id="A0A1F5V143"/>
<feature type="domain" description="Cysteine-rich" evidence="2">
    <location>
        <begin position="3"/>
        <end position="88"/>
    </location>
</feature>